<organism evidence="3 4">
    <name type="scientific">Orbilia oligospora</name>
    <name type="common">Nematode-trapping fungus</name>
    <name type="synonym">Arthrobotrys oligospora</name>
    <dbReference type="NCBI Taxonomy" id="2813651"/>
    <lineage>
        <taxon>Eukaryota</taxon>
        <taxon>Fungi</taxon>
        <taxon>Dikarya</taxon>
        <taxon>Ascomycota</taxon>
        <taxon>Pezizomycotina</taxon>
        <taxon>Orbiliomycetes</taxon>
        <taxon>Orbiliales</taxon>
        <taxon>Orbiliaceae</taxon>
        <taxon>Orbilia</taxon>
    </lineage>
</organism>
<feature type="compositionally biased region" description="Low complexity" evidence="1">
    <location>
        <begin position="407"/>
        <end position="417"/>
    </location>
</feature>
<feature type="region of interest" description="Disordered" evidence="1">
    <location>
        <begin position="211"/>
        <end position="263"/>
    </location>
</feature>
<feature type="transmembrane region" description="Helical" evidence="2">
    <location>
        <begin position="33"/>
        <end position="53"/>
    </location>
</feature>
<evidence type="ECO:0000256" key="2">
    <source>
        <dbReference type="SAM" id="Phobius"/>
    </source>
</evidence>
<evidence type="ECO:0000313" key="3">
    <source>
        <dbReference type="EMBL" id="KAF3197032.1"/>
    </source>
</evidence>
<feature type="region of interest" description="Disordered" evidence="1">
    <location>
        <begin position="444"/>
        <end position="470"/>
    </location>
</feature>
<protein>
    <submittedName>
        <fullName evidence="3">Uncharacterized protein</fullName>
    </submittedName>
</protein>
<dbReference type="OrthoDB" id="5428118at2759"/>
<keyword evidence="2" id="KW-1133">Transmembrane helix</keyword>
<evidence type="ECO:0000313" key="4">
    <source>
        <dbReference type="Proteomes" id="UP000614610"/>
    </source>
</evidence>
<name>A0A6G1LRE9_ORBOL</name>
<keyword evidence="2" id="KW-0472">Membrane</keyword>
<comment type="caution">
    <text evidence="3">The sequence shown here is derived from an EMBL/GenBank/DDBJ whole genome shotgun (WGS) entry which is preliminary data.</text>
</comment>
<sequence>MHRGHDQAREPWCDLSTQDTLHPFQTPNRSPGLYFTITLYFITPLSNAILFFASDDSLRDSGSSRASISSASSISADDEQELTQGLNNLTLANTGTPALECKPHGSKKDAEEKSTANEDPSNSPTPSALPKNGPDKTSKADPDNDRAEILEGLLGKKSYDSEVARTAGNETLTCFPIMSGLKPSTKFTPSPQVTIDVSAWQAGVQVKTHGYNHGKQANSFNGPSGNGGAGVPPIYPNHVKPPSEWGNRNRQGDDGPDESSWGRENRALRAKKRIACPAAKGDPFNNRACLGVSFPNLAKTRQHLSCAAHFAVEKTPLLPDEIRDPNGWDEIMAYIYPEKVTPSSDEDFHPTMDIIEKWGTGPGRPDFRSTIIRLLKRAIYEPGYGANVINELEAIDPSSKEEHDTNQPSSSFYSSPSDISSFQSGVGTANSSLFVPHTGYHLNSPVNSEPSQTFASTSMNTPISGSSGSTSAVLPGYNSGALPGTASFGNHNFSGFSGQSNLMDTNRCSPDVPDLHNQVDNEMRMSPVGGPSPDRQLQMYFRSSSTGSPHLQNDFPLGSDVTYVEYYLKSVDPNFSFETYPLNIVNDPTRPIRIGSLDDLRAIYPEFSKFFPRQNMVFQLL</sequence>
<feature type="compositionally biased region" description="Basic and acidic residues" evidence="1">
    <location>
        <begin position="133"/>
        <end position="144"/>
    </location>
</feature>
<feature type="compositionally biased region" description="Basic and acidic residues" evidence="1">
    <location>
        <begin position="101"/>
        <end position="116"/>
    </location>
</feature>
<feature type="region of interest" description="Disordered" evidence="1">
    <location>
        <begin position="94"/>
        <end position="144"/>
    </location>
</feature>
<dbReference type="EMBL" id="WIWT01000181">
    <property type="protein sequence ID" value="KAF3197032.1"/>
    <property type="molecule type" value="Genomic_DNA"/>
</dbReference>
<dbReference type="Proteomes" id="UP000614610">
    <property type="component" value="Unassembled WGS sequence"/>
</dbReference>
<feature type="compositionally biased region" description="Polar residues" evidence="1">
    <location>
        <begin position="117"/>
        <end position="126"/>
    </location>
</feature>
<accession>A0A6G1LRE9</accession>
<dbReference type="AlphaFoldDB" id="A0A6G1LRE9"/>
<proteinExistence type="predicted"/>
<keyword evidence="2" id="KW-0812">Transmembrane</keyword>
<gene>
    <name evidence="3" type="ORF">TWF679_003758</name>
</gene>
<evidence type="ECO:0000256" key="1">
    <source>
        <dbReference type="SAM" id="MobiDB-lite"/>
    </source>
</evidence>
<reference evidence="3" key="1">
    <citation type="submission" date="2019-06" db="EMBL/GenBank/DDBJ databases">
        <authorList>
            <person name="Palmer J.M."/>
        </authorList>
    </citation>
    <scope>NUCLEOTIDE SEQUENCE</scope>
    <source>
        <strain evidence="3">TWF679</strain>
    </source>
</reference>
<feature type="region of interest" description="Disordered" evidence="1">
    <location>
        <begin position="397"/>
        <end position="417"/>
    </location>
</feature>